<accession>A0A8C9WAQ5</accession>
<keyword evidence="10" id="KW-1185">Reference proteome</keyword>
<dbReference type="PANTHER" id="PTHR31395:SF25">
    <property type="entry name" value="ABLIM_ANCHOR DOMAIN-CONTAINING PROTEIN"/>
    <property type="match status" value="1"/>
</dbReference>
<evidence type="ECO:0000256" key="5">
    <source>
        <dbReference type="SAM" id="MobiDB-lite"/>
    </source>
</evidence>
<evidence type="ECO:0000313" key="9">
    <source>
        <dbReference type="Ensembl" id="ENSSFOP00015071111.1"/>
    </source>
</evidence>
<dbReference type="GeneTree" id="ENSGT00940000157443"/>
<reference evidence="9" key="3">
    <citation type="submission" date="2025-09" db="UniProtKB">
        <authorList>
            <consortium name="Ensembl"/>
        </authorList>
    </citation>
    <scope>IDENTIFICATION</scope>
</reference>
<comment type="subcellular location">
    <subcellularLocation>
        <location evidence="1">Membrane</location>
    </subcellularLocation>
</comment>
<dbReference type="Proteomes" id="UP000694397">
    <property type="component" value="Chromosome 24"/>
</dbReference>
<evidence type="ECO:0000259" key="8">
    <source>
        <dbReference type="Pfam" id="PF13908"/>
    </source>
</evidence>
<keyword evidence="3 6" id="KW-1133">Transmembrane helix</keyword>
<evidence type="ECO:0000256" key="3">
    <source>
        <dbReference type="ARBA" id="ARBA00022989"/>
    </source>
</evidence>
<keyword evidence="7" id="KW-0732">Signal</keyword>
<feature type="domain" description="Shisa N-terminal" evidence="8">
    <location>
        <begin position="30"/>
        <end position="85"/>
    </location>
</feature>
<dbReference type="OrthoDB" id="10025410at2759"/>
<sequence length="290" mass="29934">MRAVRVPASLSVAVTLLLATIATVDVNASGEYCHGWRDAQGAWREGFQCPERFDGHEAIICCGKCELRYCCASSDARLDQGACDNDRQLPEQGGGGVGGGGGAKEEKDGAAVPIYVPFLIVGTVFVAFVLVGSAVAVCCCRCLRPKHEPSAAARGGGRLLETIPMMPSGSASRGSSSRQSSTAASSSSSAQSAPRPPPQQPVLRTAPAVYTSVPPGFSLVGCPQGAPMLAAPTQFLHPQYIGYAVQHEPLAVTPAPPFLDAAPGGYRPLQSPFPPVSSIASEQTTPAVTV</sequence>
<proteinExistence type="predicted"/>
<feature type="region of interest" description="Disordered" evidence="5">
    <location>
        <begin position="148"/>
        <end position="202"/>
    </location>
</feature>
<dbReference type="KEGG" id="sfm:108939497"/>
<organism evidence="9 10">
    <name type="scientific">Scleropages formosus</name>
    <name type="common">Asian bonytongue</name>
    <name type="synonym">Osteoglossum formosum</name>
    <dbReference type="NCBI Taxonomy" id="113540"/>
    <lineage>
        <taxon>Eukaryota</taxon>
        <taxon>Metazoa</taxon>
        <taxon>Chordata</taxon>
        <taxon>Craniata</taxon>
        <taxon>Vertebrata</taxon>
        <taxon>Euteleostomi</taxon>
        <taxon>Actinopterygii</taxon>
        <taxon>Neopterygii</taxon>
        <taxon>Teleostei</taxon>
        <taxon>Osteoglossocephala</taxon>
        <taxon>Osteoglossomorpha</taxon>
        <taxon>Osteoglossiformes</taxon>
        <taxon>Osteoglossidae</taxon>
        <taxon>Scleropages</taxon>
    </lineage>
</organism>
<dbReference type="InterPro" id="IPR026910">
    <property type="entry name" value="Shisa"/>
</dbReference>
<evidence type="ECO:0000256" key="6">
    <source>
        <dbReference type="SAM" id="Phobius"/>
    </source>
</evidence>
<feature type="transmembrane region" description="Helical" evidence="6">
    <location>
        <begin position="114"/>
        <end position="140"/>
    </location>
</feature>
<dbReference type="CTD" id="100537021"/>
<keyword evidence="4 6" id="KW-0472">Membrane</keyword>
<reference evidence="9 10" key="1">
    <citation type="submission" date="2019-04" db="EMBL/GenBank/DDBJ databases">
        <authorList>
            <consortium name="Wellcome Sanger Institute Data Sharing"/>
        </authorList>
    </citation>
    <scope>NUCLEOTIDE SEQUENCE [LARGE SCALE GENOMIC DNA]</scope>
</reference>
<protein>
    <submittedName>
        <fullName evidence="9">Shisa family member 2</fullName>
    </submittedName>
</protein>
<dbReference type="PANTHER" id="PTHR31395">
    <property type="entry name" value="SHISA"/>
    <property type="match status" value="1"/>
</dbReference>
<evidence type="ECO:0000256" key="1">
    <source>
        <dbReference type="ARBA" id="ARBA00004370"/>
    </source>
</evidence>
<evidence type="ECO:0000256" key="4">
    <source>
        <dbReference type="ARBA" id="ARBA00023136"/>
    </source>
</evidence>
<feature type="signal peptide" evidence="7">
    <location>
        <begin position="1"/>
        <end position="28"/>
    </location>
</feature>
<gene>
    <name evidence="9" type="primary">SHISA2</name>
    <name evidence="9" type="synonym">shisa2</name>
</gene>
<evidence type="ECO:0000313" key="10">
    <source>
        <dbReference type="Proteomes" id="UP000694397"/>
    </source>
</evidence>
<reference evidence="9" key="2">
    <citation type="submission" date="2025-08" db="UniProtKB">
        <authorList>
            <consortium name="Ensembl"/>
        </authorList>
    </citation>
    <scope>IDENTIFICATION</scope>
</reference>
<evidence type="ECO:0000256" key="7">
    <source>
        <dbReference type="SAM" id="SignalP"/>
    </source>
</evidence>
<dbReference type="InterPro" id="IPR053891">
    <property type="entry name" value="Shisa_N"/>
</dbReference>
<dbReference type="Ensembl" id="ENSSFOT00015083554.1">
    <property type="protein sequence ID" value="ENSSFOP00015071111.1"/>
    <property type="gene ID" value="ENSSFOG00015027466.1"/>
</dbReference>
<feature type="chain" id="PRO_5034877149" evidence="7">
    <location>
        <begin position="29"/>
        <end position="290"/>
    </location>
</feature>
<dbReference type="Pfam" id="PF13908">
    <property type="entry name" value="Shisa_N"/>
    <property type="match status" value="1"/>
</dbReference>
<feature type="compositionally biased region" description="Low complexity" evidence="5">
    <location>
        <begin position="167"/>
        <end position="193"/>
    </location>
</feature>
<keyword evidence="2 6" id="KW-0812">Transmembrane</keyword>
<dbReference type="AlphaFoldDB" id="A0A8C9WAQ5"/>
<dbReference type="GO" id="GO:0016020">
    <property type="term" value="C:membrane"/>
    <property type="evidence" value="ECO:0007669"/>
    <property type="project" value="UniProtKB-SubCell"/>
</dbReference>
<evidence type="ECO:0000256" key="2">
    <source>
        <dbReference type="ARBA" id="ARBA00022692"/>
    </source>
</evidence>
<name>A0A8C9WAQ5_SCLFO</name>